<feature type="domain" description="Protein export membrane protein SecD/SecF C-terminal" evidence="11">
    <location>
        <begin position="335"/>
        <end position="503"/>
    </location>
</feature>
<comment type="function">
    <text evidence="9">Part of the Sec protein translocase complex. Interacts with the SecYEG preprotein conducting channel. SecDF uses the proton motive force (PMF) to complete protein translocation after the ATP-dependent function of SecA.</text>
</comment>
<dbReference type="HAMAP" id="MF_01464_B">
    <property type="entry name" value="SecF_B"/>
    <property type="match status" value="1"/>
</dbReference>
<keyword evidence="4 9" id="KW-0812">Transmembrane</keyword>
<evidence type="ECO:0000256" key="2">
    <source>
        <dbReference type="ARBA" id="ARBA00022448"/>
    </source>
</evidence>
<evidence type="ECO:0000256" key="3">
    <source>
        <dbReference type="ARBA" id="ARBA00022475"/>
    </source>
</evidence>
<dbReference type="EMBL" id="JACHHW010000001">
    <property type="protein sequence ID" value="MBB5185918.1"/>
    <property type="molecule type" value="Genomic_DNA"/>
</dbReference>
<dbReference type="GO" id="GO:0065002">
    <property type="term" value="P:intracellular protein transmembrane transport"/>
    <property type="evidence" value="ECO:0007669"/>
    <property type="project" value="UniProtKB-UniRule"/>
</dbReference>
<dbReference type="AlphaFoldDB" id="A0A840QZS8"/>
<dbReference type="NCBIfam" id="TIGR00916">
    <property type="entry name" value="2A0604s01"/>
    <property type="match status" value="2"/>
</dbReference>
<evidence type="ECO:0000256" key="4">
    <source>
        <dbReference type="ARBA" id="ARBA00022692"/>
    </source>
</evidence>
<reference evidence="14 15" key="1">
    <citation type="submission" date="2020-08" db="EMBL/GenBank/DDBJ databases">
        <title>Genomic Encyclopedia of Type Strains, Phase IV (KMG-IV): sequencing the most valuable type-strain genomes for metagenomic binning, comparative biology and taxonomic classification.</title>
        <authorList>
            <person name="Goeker M."/>
        </authorList>
    </citation>
    <scope>NUCLEOTIDE SEQUENCE [LARGE SCALE GENOMIC DNA]</scope>
    <source>
        <strain evidence="14 15">DSM 25701</strain>
    </source>
</reference>
<feature type="transmembrane region" description="Helical" evidence="9">
    <location>
        <begin position="656"/>
        <end position="675"/>
    </location>
</feature>
<evidence type="ECO:0000256" key="5">
    <source>
        <dbReference type="ARBA" id="ARBA00022927"/>
    </source>
</evidence>
<dbReference type="GO" id="GO:0043952">
    <property type="term" value="P:protein transport by the Sec complex"/>
    <property type="evidence" value="ECO:0007669"/>
    <property type="project" value="UniProtKB-UniRule"/>
</dbReference>
<comment type="caution">
    <text evidence="14">The sequence shown here is derived from an EMBL/GenBank/DDBJ whole genome shotgun (WGS) entry which is preliminary data.</text>
</comment>
<feature type="transmembrane region" description="Helical" evidence="9">
    <location>
        <begin position="451"/>
        <end position="473"/>
    </location>
</feature>
<evidence type="ECO:0000256" key="10">
    <source>
        <dbReference type="HAMAP-Rule" id="MF_01464"/>
    </source>
</evidence>
<dbReference type="Pfam" id="PF21760">
    <property type="entry name" value="SecD_1st"/>
    <property type="match status" value="1"/>
</dbReference>
<dbReference type="Pfam" id="PF02355">
    <property type="entry name" value="SecD_SecF_C"/>
    <property type="match status" value="2"/>
</dbReference>
<dbReference type="SUPFAM" id="SSF82866">
    <property type="entry name" value="Multidrug efflux transporter AcrB transmembrane domain"/>
    <property type="match status" value="2"/>
</dbReference>
<dbReference type="InterPro" id="IPR048631">
    <property type="entry name" value="SecD_1st"/>
</dbReference>
<evidence type="ECO:0000256" key="8">
    <source>
        <dbReference type="ARBA" id="ARBA00023136"/>
    </source>
</evidence>
<dbReference type="NCBIfam" id="TIGR01129">
    <property type="entry name" value="secD"/>
    <property type="match status" value="1"/>
</dbReference>
<proteinExistence type="inferred from homology"/>
<dbReference type="PANTHER" id="PTHR30081">
    <property type="entry name" value="PROTEIN-EXPORT MEMBRANE PROTEIN SEC"/>
    <property type="match status" value="1"/>
</dbReference>
<feature type="transmembrane region" description="Helical" evidence="9">
    <location>
        <begin position="763"/>
        <end position="785"/>
    </location>
</feature>
<keyword evidence="2 9" id="KW-0813">Transport</keyword>
<dbReference type="InterPro" id="IPR055344">
    <property type="entry name" value="SecD_SecF_C_bact"/>
</dbReference>
<dbReference type="Gene3D" id="1.20.1640.10">
    <property type="entry name" value="Multidrug efflux transporter AcrB transmembrane domain"/>
    <property type="match status" value="2"/>
</dbReference>
<evidence type="ECO:0000259" key="11">
    <source>
        <dbReference type="Pfam" id="PF02355"/>
    </source>
</evidence>
<comment type="similarity">
    <text evidence="9">Belongs to the SecD/SecF family. SecD subfamily.</text>
</comment>
<feature type="domain" description="Protein translocase subunit SecDF P1" evidence="12">
    <location>
        <begin position="153"/>
        <end position="211"/>
    </location>
</feature>
<keyword evidence="7 9" id="KW-0811">Translocation</keyword>
<dbReference type="InterPro" id="IPR048634">
    <property type="entry name" value="SecD_SecF_C"/>
</dbReference>
<dbReference type="Gene3D" id="3.30.70.3400">
    <property type="match status" value="2"/>
</dbReference>
<evidence type="ECO:0000313" key="14">
    <source>
        <dbReference type="EMBL" id="MBB5185918.1"/>
    </source>
</evidence>
<dbReference type="InterPro" id="IPR022646">
    <property type="entry name" value="SecD/SecF_CS"/>
</dbReference>
<feature type="domain" description="SecDF P1 head subdomain" evidence="13">
    <location>
        <begin position="227"/>
        <end position="334"/>
    </location>
</feature>
<dbReference type="InterPro" id="IPR005665">
    <property type="entry name" value="SecF_bac"/>
</dbReference>
<evidence type="ECO:0000256" key="6">
    <source>
        <dbReference type="ARBA" id="ARBA00022989"/>
    </source>
</evidence>
<comment type="subunit">
    <text evidence="9">Forms a complex with SecF. Part of the essential Sec protein translocation apparatus which comprises SecA, SecYEG and auxiliary proteins SecDF-YajC and YidC.</text>
</comment>
<dbReference type="PRINTS" id="PR01755">
    <property type="entry name" value="SECFTRNLCASE"/>
</dbReference>
<organism evidence="14 15">
    <name type="scientific">Zhongshania antarctica</name>
    <dbReference type="NCBI Taxonomy" id="641702"/>
    <lineage>
        <taxon>Bacteria</taxon>
        <taxon>Pseudomonadati</taxon>
        <taxon>Pseudomonadota</taxon>
        <taxon>Gammaproteobacteria</taxon>
        <taxon>Cellvibrionales</taxon>
        <taxon>Spongiibacteraceae</taxon>
        <taxon>Zhongshania</taxon>
    </lineage>
</organism>
<keyword evidence="6 9" id="KW-1133">Transmembrane helix</keyword>
<dbReference type="InterPro" id="IPR005791">
    <property type="entry name" value="SecD"/>
</dbReference>
<gene>
    <name evidence="9" type="primary">secD</name>
    <name evidence="10" type="synonym">secF</name>
    <name evidence="14" type="ORF">HNQ57_000177</name>
</gene>
<evidence type="ECO:0000256" key="1">
    <source>
        <dbReference type="ARBA" id="ARBA00004651"/>
    </source>
</evidence>
<feature type="transmembrane region" description="Helical" evidence="9">
    <location>
        <begin position="352"/>
        <end position="373"/>
    </location>
</feature>
<comment type="subunit">
    <text evidence="10">Forms a complex with SecD. Part of the essential Sec protein translocation apparatus which comprises SecA, SecYEG and auxiliary proteins SecDF-YajC and YidC.</text>
</comment>
<sequence>MHHFKLKVLSYIAIVLLGIITALPSLLPSNYLESAPAWYQHHKVTLGLDLRGGSHLLLHIDDKKLIADTSLQFADKLSSKLRENAISASPAKVNTDSIVVELRHSAQLSAAEQLVIDLQKDQVPRPFRVSTSDNHLLIDMSKSYRETLLADAVQRSLEVLKRRINETGVVEPLITSQGKNGILVQLPGVKDPSRIKALIGRTAQMSFHLVHEPGPDGDAATLRLADAESQQLYTLNRLALLSGGDVSDARLGFDPNTQEAVVNFRLNQHGAEIFADITKANIGRAFAVVLDDVVVTAPVIRGVIGGGSGQISGNFTSREAGDLALLLRAGSLPASLTIVEERTVGPDLGSDAIAMGVTTGLIGAALVLSFMMAAYGRWGLIANTALVVYSTLLIAALAALNATLTLPGIAGLILSLGMAVDANILINERIKEECRAAVSGRYAVQRGFERAFSTILDSNITTLIAVGLLFLFGSGPVRGFAVTMAVGLVLSMFTSIAFTRLIIDWRVNRLGRKPLNIQGLRLLNSFGKHKTIPFLKASRAGIIGSAILSLASLALLFQPGLNTGIDFNGGTVLEVRSTSTTSIDTVRQSLRSIALDNFAIQEFGEQGNFLVRLPSQTQTKSPEADIAAIKTAIATVDAQVTFPRLEMVGPSVSGEFIATSAIAVLLACGGMFIYLWSRYERYFAIGAMATLALDVTKTLGFFALTGVEFNLTAIAALLALIGYSVNDKVVVFDRIRENLRATPDKPLYELINESLTSTLNRTVFTSATTFLAILPMGIAGGSAVASFALPMLFGIVIGTSSSILIAAPIVLLLGERTMEKVKSQAQLGIKARPQSLFLNEDRP</sequence>
<evidence type="ECO:0000259" key="13">
    <source>
        <dbReference type="Pfam" id="PF22599"/>
    </source>
</evidence>
<feature type="transmembrane region" description="Helical" evidence="9">
    <location>
        <begin position="479"/>
        <end position="503"/>
    </location>
</feature>
<accession>A0A840QZS8</accession>
<feature type="transmembrane region" description="Helical" evidence="9">
    <location>
        <begin position="380"/>
        <end position="400"/>
    </location>
</feature>
<feature type="transmembrane region" description="Helical" evidence="9">
    <location>
        <begin position="709"/>
        <end position="726"/>
    </location>
</feature>
<dbReference type="RefSeq" id="WP_184460753.1">
    <property type="nucleotide sequence ID" value="NZ_JACHHW010000001.1"/>
</dbReference>
<comment type="caution">
    <text evidence="9">Lacks conserved residue(s) required for the propagation of feature annotation.</text>
</comment>
<comment type="similarity">
    <text evidence="10">Belongs to the SecD/SecF family. SecF subfamily.</text>
</comment>
<dbReference type="InterPro" id="IPR022645">
    <property type="entry name" value="SecD/SecF_bac"/>
</dbReference>
<keyword evidence="3 9" id="KW-1003">Cell membrane</keyword>
<feature type="transmembrane region" description="Helical" evidence="9">
    <location>
        <begin position="537"/>
        <end position="557"/>
    </location>
</feature>
<feature type="domain" description="Protein export membrane protein SecD/SecF C-terminal" evidence="11">
    <location>
        <begin position="630"/>
        <end position="815"/>
    </location>
</feature>
<feature type="transmembrane region" description="Helical" evidence="9">
    <location>
        <begin position="791"/>
        <end position="813"/>
    </location>
</feature>
<dbReference type="InterPro" id="IPR054384">
    <property type="entry name" value="SecDF_P1_head"/>
</dbReference>
<evidence type="ECO:0000256" key="9">
    <source>
        <dbReference type="HAMAP-Rule" id="MF_01463"/>
    </source>
</evidence>
<feature type="transmembrane region" description="Helical" evidence="9">
    <location>
        <begin position="9"/>
        <end position="27"/>
    </location>
</feature>
<dbReference type="Pfam" id="PF22599">
    <property type="entry name" value="SecDF_P1_head"/>
    <property type="match status" value="1"/>
</dbReference>
<evidence type="ECO:0000259" key="12">
    <source>
        <dbReference type="Pfam" id="PF21760"/>
    </source>
</evidence>
<dbReference type="GO" id="GO:0006605">
    <property type="term" value="P:protein targeting"/>
    <property type="evidence" value="ECO:0007669"/>
    <property type="project" value="UniProtKB-UniRule"/>
</dbReference>
<feature type="transmembrane region" description="Helical" evidence="9">
    <location>
        <begin position="406"/>
        <end position="426"/>
    </location>
</feature>
<dbReference type="Gene3D" id="3.30.1360.200">
    <property type="match status" value="1"/>
</dbReference>
<evidence type="ECO:0000256" key="7">
    <source>
        <dbReference type="ARBA" id="ARBA00023010"/>
    </source>
</evidence>
<protein>
    <recommendedName>
        <fullName evidence="9 10">Multifunctional fusion protein</fullName>
    </recommendedName>
    <domain>
        <recommendedName>
            <fullName evidence="9">Protein translocase subunit SecD</fullName>
        </recommendedName>
    </domain>
    <domain>
        <recommendedName>
            <fullName evidence="10">Protein-export membrane protein SecF</fullName>
        </recommendedName>
    </domain>
</protein>
<dbReference type="PANTHER" id="PTHR30081:SF1">
    <property type="entry name" value="PROTEIN TRANSLOCASE SUBUNIT SECD"/>
    <property type="match status" value="1"/>
</dbReference>
<comment type="subcellular location">
    <subcellularLocation>
        <location evidence="1 9">Cell membrane</location>
        <topology evidence="1 9">Multi-pass membrane protein</topology>
    </subcellularLocation>
</comment>
<keyword evidence="5 9" id="KW-0653">Protein transport</keyword>
<evidence type="ECO:0000313" key="15">
    <source>
        <dbReference type="Proteomes" id="UP000536640"/>
    </source>
</evidence>
<keyword evidence="15" id="KW-1185">Reference proteome</keyword>
<dbReference type="GO" id="GO:0005886">
    <property type="term" value="C:plasma membrane"/>
    <property type="evidence" value="ECO:0007669"/>
    <property type="project" value="UniProtKB-SubCell"/>
</dbReference>
<dbReference type="NCBIfam" id="TIGR00966">
    <property type="entry name" value="transloc_SecF"/>
    <property type="match status" value="1"/>
</dbReference>
<dbReference type="NCBIfam" id="NF009583">
    <property type="entry name" value="PRK13024.1-3"/>
    <property type="match status" value="1"/>
</dbReference>
<dbReference type="Pfam" id="PF07549">
    <property type="entry name" value="Sec_GG"/>
    <property type="match status" value="2"/>
</dbReference>
<dbReference type="HAMAP" id="MF_01463_B">
    <property type="entry name" value="SecD_B"/>
    <property type="match status" value="1"/>
</dbReference>
<keyword evidence="8 9" id="KW-0472">Membrane</keyword>
<dbReference type="GO" id="GO:0015450">
    <property type="term" value="F:protein-transporting ATPase activity"/>
    <property type="evidence" value="ECO:0007669"/>
    <property type="project" value="InterPro"/>
</dbReference>
<dbReference type="InterPro" id="IPR022813">
    <property type="entry name" value="SecD/SecF_arch_bac"/>
</dbReference>
<name>A0A840QZS8_9GAMM</name>
<dbReference type="FunFam" id="1.20.1640.10:FF:000004">
    <property type="entry name" value="Protein translocase subunit SecD"/>
    <property type="match status" value="1"/>
</dbReference>
<dbReference type="Proteomes" id="UP000536640">
    <property type="component" value="Unassembled WGS sequence"/>
</dbReference>